<evidence type="ECO:0000259" key="2">
    <source>
        <dbReference type="Pfam" id="PF05699"/>
    </source>
</evidence>
<sequence length="281" mass="31425">ASQRQVSKNSVIHSVTVSDTFKRQEPYSRDSKKSKEITAKVMEFIGLDQQPLSVVEDDGFRRLITTLDPRYILPGRKYFTDVCLPHYTKQCIHIDSILKDNVTSISFTSDIWSSSACPMSMLSLTAHFIDQDFKQHNVQDRYFPDALKPQLRVLLLGILATRSGSSPEQHEKRSEASGSEPPEKVPRAGSLQAMYEELLDEDVEHGAGSNDSSQYASQMNLYLSEPLLPRSGQPLAFWQDNKSRFPALAEAARAYLCAPCTSVDSERLFSTAANVEKRGTG</sequence>
<dbReference type="Pfam" id="PF05699">
    <property type="entry name" value="Dimer_Tnp_hAT"/>
    <property type="match status" value="1"/>
</dbReference>
<dbReference type="Proteomes" id="UP000518266">
    <property type="component" value="Unassembled WGS sequence"/>
</dbReference>
<dbReference type="EMBL" id="JAAKFY010000010">
    <property type="protein sequence ID" value="KAF3850520.1"/>
    <property type="molecule type" value="Genomic_DNA"/>
</dbReference>
<dbReference type="OrthoDB" id="10057873at2759"/>
<organism evidence="3 4">
    <name type="scientific">Dissostichus mawsoni</name>
    <name type="common">Antarctic cod</name>
    <dbReference type="NCBI Taxonomy" id="36200"/>
    <lineage>
        <taxon>Eukaryota</taxon>
        <taxon>Metazoa</taxon>
        <taxon>Chordata</taxon>
        <taxon>Craniata</taxon>
        <taxon>Vertebrata</taxon>
        <taxon>Euteleostomi</taxon>
        <taxon>Actinopterygii</taxon>
        <taxon>Neopterygii</taxon>
        <taxon>Teleostei</taxon>
        <taxon>Neoteleostei</taxon>
        <taxon>Acanthomorphata</taxon>
        <taxon>Eupercaria</taxon>
        <taxon>Perciformes</taxon>
        <taxon>Notothenioidei</taxon>
        <taxon>Nototheniidae</taxon>
        <taxon>Dissostichus</taxon>
    </lineage>
</organism>
<dbReference type="GO" id="GO:0046983">
    <property type="term" value="F:protein dimerization activity"/>
    <property type="evidence" value="ECO:0007669"/>
    <property type="project" value="InterPro"/>
</dbReference>
<feature type="compositionally biased region" description="Basic and acidic residues" evidence="1">
    <location>
        <begin position="168"/>
        <end position="186"/>
    </location>
</feature>
<evidence type="ECO:0000313" key="4">
    <source>
        <dbReference type="Proteomes" id="UP000518266"/>
    </source>
</evidence>
<evidence type="ECO:0000313" key="3">
    <source>
        <dbReference type="EMBL" id="KAF3850520.1"/>
    </source>
</evidence>
<dbReference type="SUPFAM" id="SSF140996">
    <property type="entry name" value="Hermes dimerisation domain"/>
    <property type="match status" value="1"/>
</dbReference>
<dbReference type="InterPro" id="IPR008906">
    <property type="entry name" value="HATC_C_dom"/>
</dbReference>
<feature type="domain" description="HAT C-terminal dimerisation" evidence="2">
    <location>
        <begin position="220"/>
        <end position="275"/>
    </location>
</feature>
<name>A0A7J5YMB9_DISMA</name>
<feature type="non-terminal residue" evidence="3">
    <location>
        <position position="281"/>
    </location>
</feature>
<dbReference type="InterPro" id="IPR052035">
    <property type="entry name" value="ZnF_BED_domain_contain"/>
</dbReference>
<accession>A0A7J5YMB9</accession>
<dbReference type="PANTHER" id="PTHR46481">
    <property type="entry name" value="ZINC FINGER BED DOMAIN-CONTAINING PROTEIN 4"/>
    <property type="match status" value="1"/>
</dbReference>
<dbReference type="InterPro" id="IPR012337">
    <property type="entry name" value="RNaseH-like_sf"/>
</dbReference>
<feature type="region of interest" description="Disordered" evidence="1">
    <location>
        <begin position="164"/>
        <end position="187"/>
    </location>
</feature>
<comment type="caution">
    <text evidence="3">The sequence shown here is derived from an EMBL/GenBank/DDBJ whole genome shotgun (WGS) entry which is preliminary data.</text>
</comment>
<gene>
    <name evidence="3" type="ORF">F7725_012292</name>
</gene>
<dbReference type="PANTHER" id="PTHR46481:SF9">
    <property type="entry name" value="ZINC FINGER BED DOMAIN-CONTAINING PROTEIN 1-LIKE"/>
    <property type="match status" value="1"/>
</dbReference>
<keyword evidence="4" id="KW-1185">Reference proteome</keyword>
<dbReference type="AlphaFoldDB" id="A0A7J5YMB9"/>
<dbReference type="SUPFAM" id="SSF53098">
    <property type="entry name" value="Ribonuclease H-like"/>
    <property type="match status" value="1"/>
</dbReference>
<protein>
    <recommendedName>
        <fullName evidence="2">HAT C-terminal dimerisation domain-containing protein</fullName>
    </recommendedName>
</protein>
<proteinExistence type="predicted"/>
<reference evidence="3 4" key="1">
    <citation type="submission" date="2020-03" db="EMBL/GenBank/DDBJ databases">
        <title>Dissostichus mawsoni Genome sequencing and assembly.</title>
        <authorList>
            <person name="Park H."/>
        </authorList>
    </citation>
    <scope>NUCLEOTIDE SEQUENCE [LARGE SCALE GENOMIC DNA]</scope>
    <source>
        <strain evidence="3">DM0001</strain>
        <tissue evidence="3">Muscle</tissue>
    </source>
</reference>
<evidence type="ECO:0000256" key="1">
    <source>
        <dbReference type="SAM" id="MobiDB-lite"/>
    </source>
</evidence>